<reference evidence="1 2" key="1">
    <citation type="submission" date="2015-02" db="EMBL/GenBank/DDBJ databases">
        <title>Single-cell genomics of uncultivated deep-branching MTB reveals a conserved set of magnetosome genes.</title>
        <authorList>
            <person name="Kolinko S."/>
            <person name="Richter M."/>
            <person name="Glockner F.O."/>
            <person name="Brachmann A."/>
            <person name="Schuler D."/>
        </authorList>
    </citation>
    <scope>NUCLEOTIDE SEQUENCE [LARGE SCALE GENOMIC DNA]</scope>
    <source>
        <strain evidence="1">TM-1</strain>
    </source>
</reference>
<comment type="caution">
    <text evidence="1">The sequence shown here is derived from an EMBL/GenBank/DDBJ whole genome shotgun (WGS) entry which is preliminary data.</text>
</comment>
<name>A0A0F3GT81_9BACT</name>
<evidence type="ECO:0000313" key="1">
    <source>
        <dbReference type="EMBL" id="KJU85066.1"/>
    </source>
</evidence>
<gene>
    <name evidence="1" type="ORF">MBAV_002732</name>
</gene>
<keyword evidence="2" id="KW-1185">Reference proteome</keyword>
<dbReference type="Proteomes" id="UP000033423">
    <property type="component" value="Unassembled WGS sequence"/>
</dbReference>
<proteinExistence type="predicted"/>
<protein>
    <submittedName>
        <fullName evidence="1">Membrane or secreted protein</fullName>
    </submittedName>
</protein>
<evidence type="ECO:0000313" key="2">
    <source>
        <dbReference type="Proteomes" id="UP000033423"/>
    </source>
</evidence>
<sequence length="224" mass="25417">MKKSETITLIYFRDKSGKARTFKMARSVFAFLIAFMLLLPVASFYLGLRFKAVNNDLPLNLANLEKENAALKQSLKSLETKRLNFISQVQKPDANSTKPEDFDSKIINTGQVDANALEITNLEEKKLLIISFDVINLHIPNTKITGYVFIVWKVDDKYYGLPQSAEIKNGTPVKYNAGESFDIKIKKHFTKTLSTTLDKIRLLYLLVYDDKGTIILKKNVDLGS</sequence>
<dbReference type="AlphaFoldDB" id="A0A0F3GT81"/>
<organism evidence="1 2">
    <name type="scientific">Candidatus Magnetobacterium bavaricum</name>
    <dbReference type="NCBI Taxonomy" id="29290"/>
    <lineage>
        <taxon>Bacteria</taxon>
        <taxon>Pseudomonadati</taxon>
        <taxon>Nitrospirota</taxon>
        <taxon>Thermodesulfovibrionia</taxon>
        <taxon>Thermodesulfovibrionales</taxon>
        <taxon>Candidatus Magnetobacteriaceae</taxon>
        <taxon>Candidatus Magnetobacterium</taxon>
    </lineage>
</organism>
<accession>A0A0F3GT81</accession>
<dbReference type="EMBL" id="LACI01001170">
    <property type="protein sequence ID" value="KJU85066.1"/>
    <property type="molecule type" value="Genomic_DNA"/>
</dbReference>